<protein>
    <submittedName>
        <fullName evidence="2">Uncharacterized protein</fullName>
    </submittedName>
</protein>
<proteinExistence type="predicted"/>
<feature type="compositionally biased region" description="Polar residues" evidence="1">
    <location>
        <begin position="272"/>
        <end position="297"/>
    </location>
</feature>
<feature type="region of interest" description="Disordered" evidence="1">
    <location>
        <begin position="210"/>
        <end position="297"/>
    </location>
</feature>
<accession>S2KF77</accession>
<dbReference type="PATRIC" id="fig|1121939.11.peg.4046"/>
<dbReference type="STRING" id="1121939.L861_06405"/>
<feature type="region of interest" description="Disordered" evidence="1">
    <location>
        <begin position="393"/>
        <end position="438"/>
    </location>
</feature>
<dbReference type="AlphaFoldDB" id="S2KF77"/>
<feature type="compositionally biased region" description="Polar residues" evidence="1">
    <location>
        <begin position="244"/>
        <end position="253"/>
    </location>
</feature>
<evidence type="ECO:0000256" key="1">
    <source>
        <dbReference type="SAM" id="MobiDB-lite"/>
    </source>
</evidence>
<dbReference type="InterPro" id="IPR047749">
    <property type="entry name" value="STY4528-like"/>
</dbReference>
<feature type="compositionally biased region" description="Low complexity" evidence="1">
    <location>
        <begin position="231"/>
        <end position="243"/>
    </location>
</feature>
<dbReference type="eggNOG" id="ENOG502Z7Q1">
    <property type="taxonomic scope" value="Bacteria"/>
</dbReference>
<reference evidence="2 3" key="1">
    <citation type="journal article" date="2013" name="Genome Announc.">
        <title>Draft genome sequence of the moderately halophilic gammaproteobacterium Halomonas anticariensis FP35.</title>
        <authorList>
            <person name="Tahrioui A."/>
            <person name="Quesada E."/>
            <person name="Llamas I."/>
        </authorList>
    </citation>
    <scope>NUCLEOTIDE SEQUENCE [LARGE SCALE GENOMIC DNA]</scope>
    <source>
        <strain evidence="3">DSM 16096 / CECT 5854 / LMG 22089 / FP35</strain>
    </source>
</reference>
<evidence type="ECO:0000313" key="2">
    <source>
        <dbReference type="EMBL" id="EPC00565.1"/>
    </source>
</evidence>
<evidence type="ECO:0000313" key="3">
    <source>
        <dbReference type="Proteomes" id="UP000014463"/>
    </source>
</evidence>
<dbReference type="Proteomes" id="UP000014463">
    <property type="component" value="Unassembled WGS sequence"/>
</dbReference>
<sequence length="455" mass="50597">MAVAERSGTRDWQTLIGRAASAITRRRGEASNSENKTPRDKQELDGLLFFGNPHETVPRALLLDPRLGHVDKLGWQMMRLLVNPDRTTCFPTYDELQPLLRGAPGEQASRATVARVIAVLRLTRWLSLGHRARDKHNGRVIGNVYILHDEPLLPSEAEIFDAEYLEFVCQCLEHRNRVVNAVAHSVFEEIQQSGALHSLPDRLQIMSQRARRHELMRDSSTHAKSRKRHQAPSTSPGSSAKSSQFSVKTQSIINDLAASSRRELRECPPRTALSSQQELSPESTSYPSVFPENSVSTVRTTHNVCNNRTVRAREGGNTPDQNLVWPGSLGLDAADRQALSLLLLDLPSELRQPVLDEASGRIEAGEVRHPKGFLRTLIKRAVQGEFVATGHAQQQAVKRGETRLRSHATSPRNEVAATHARSADSPSMETACPRVTPREAAEAREACLRKVGLRR</sequence>
<dbReference type="NCBIfam" id="NF040582">
    <property type="entry name" value="STY4528_fam"/>
    <property type="match status" value="1"/>
</dbReference>
<organism evidence="2 3">
    <name type="scientific">Litchfieldella anticariensis (strain DSM 16096 / CECT 5854 / CIP 108499 / LMG 22089 / FP35)</name>
    <name type="common">Halomonas anticariensis</name>
    <dbReference type="NCBI Taxonomy" id="1121939"/>
    <lineage>
        <taxon>Bacteria</taxon>
        <taxon>Pseudomonadati</taxon>
        <taxon>Pseudomonadota</taxon>
        <taxon>Gammaproteobacteria</taxon>
        <taxon>Oceanospirillales</taxon>
        <taxon>Halomonadaceae</taxon>
        <taxon>Litchfieldella</taxon>
    </lineage>
</organism>
<name>S2KF77_LITA3</name>
<keyword evidence="3" id="KW-1185">Reference proteome</keyword>
<gene>
    <name evidence="2" type="ORF">L861_06405</name>
</gene>
<dbReference type="EMBL" id="ASTJ01000040">
    <property type="protein sequence ID" value="EPC00565.1"/>
    <property type="molecule type" value="Genomic_DNA"/>
</dbReference>
<comment type="caution">
    <text evidence="2">The sequence shown here is derived from an EMBL/GenBank/DDBJ whole genome shotgun (WGS) entry which is preliminary data.</text>
</comment>